<evidence type="ECO:0000256" key="1">
    <source>
        <dbReference type="ARBA" id="ARBA00022679"/>
    </source>
</evidence>
<reference evidence="5" key="1">
    <citation type="submission" date="2019-09" db="EMBL/GenBank/DDBJ databases">
        <title>Antimicrobial potential of Antarctic Bacteria.</title>
        <authorList>
            <person name="Benaud N."/>
            <person name="Edwards R.J."/>
            <person name="Ferrari B.C."/>
        </authorList>
    </citation>
    <scope>NUCLEOTIDE SEQUENCE [LARGE SCALE GENOMIC DNA]</scope>
    <source>
        <strain evidence="5">SPB151</strain>
    </source>
</reference>
<dbReference type="AlphaFoldDB" id="A0A7G6X2N7"/>
<keyword evidence="5" id="KW-1185">Reference proteome</keyword>
<accession>A0A7G6X2N7</accession>
<organism evidence="4 5">
    <name type="scientific">Kribbella qitaiheensis</name>
    <dbReference type="NCBI Taxonomy" id="1544730"/>
    <lineage>
        <taxon>Bacteria</taxon>
        <taxon>Bacillati</taxon>
        <taxon>Actinomycetota</taxon>
        <taxon>Actinomycetes</taxon>
        <taxon>Propionibacteriales</taxon>
        <taxon>Kribbellaceae</taxon>
        <taxon>Kribbella</taxon>
    </lineage>
</organism>
<protein>
    <submittedName>
        <fullName evidence="4">GNAT family N-acetyltransferase</fullName>
    </submittedName>
</protein>
<keyword evidence="1 4" id="KW-0808">Transferase</keyword>
<dbReference type="InterPro" id="IPR000182">
    <property type="entry name" value="GNAT_dom"/>
</dbReference>
<name>A0A7G6X2N7_9ACTN</name>
<keyword evidence="2" id="KW-0012">Acyltransferase</keyword>
<dbReference type="Gene3D" id="3.40.630.30">
    <property type="match status" value="1"/>
</dbReference>
<evidence type="ECO:0000259" key="3">
    <source>
        <dbReference type="PROSITE" id="PS51186"/>
    </source>
</evidence>
<evidence type="ECO:0000256" key="2">
    <source>
        <dbReference type="ARBA" id="ARBA00023315"/>
    </source>
</evidence>
<dbReference type="SUPFAM" id="SSF55729">
    <property type="entry name" value="Acyl-CoA N-acyltransferases (Nat)"/>
    <property type="match status" value="1"/>
</dbReference>
<reference evidence="4 5" key="2">
    <citation type="journal article" date="2020" name="Microbiol. Resour. Announc.">
        <title>Antarctic desert soil bacteria exhibit high novel natural product potential, evaluated through long-read genome sequencing and comparative genomics.</title>
        <authorList>
            <person name="Benaud N."/>
            <person name="Edwards R.J."/>
            <person name="Amos T.G."/>
            <person name="D'Agostino P.M."/>
            <person name="Gutierrez-Chavez C."/>
            <person name="Montgomery K."/>
            <person name="Nicetic I."/>
            <person name="Ferrari B.C."/>
        </authorList>
    </citation>
    <scope>NUCLEOTIDE SEQUENCE [LARGE SCALE GENOMIC DNA]</scope>
    <source>
        <strain evidence="4 5">SPB151</strain>
    </source>
</reference>
<feature type="domain" description="N-acetyltransferase" evidence="3">
    <location>
        <begin position="2"/>
        <end position="152"/>
    </location>
</feature>
<evidence type="ECO:0000313" key="5">
    <source>
        <dbReference type="Proteomes" id="UP000515563"/>
    </source>
</evidence>
<dbReference type="PANTHER" id="PTHR43877">
    <property type="entry name" value="AMINOALKYLPHOSPHONATE N-ACETYLTRANSFERASE-RELATED-RELATED"/>
    <property type="match status" value="1"/>
</dbReference>
<dbReference type="RefSeq" id="WP_185442806.1">
    <property type="nucleotide sequence ID" value="NZ_CP043661.1"/>
</dbReference>
<dbReference type="GO" id="GO:0016747">
    <property type="term" value="F:acyltransferase activity, transferring groups other than amino-acyl groups"/>
    <property type="evidence" value="ECO:0007669"/>
    <property type="project" value="InterPro"/>
</dbReference>
<dbReference type="Pfam" id="PF00583">
    <property type="entry name" value="Acetyltransf_1"/>
    <property type="match status" value="1"/>
</dbReference>
<evidence type="ECO:0000313" key="4">
    <source>
        <dbReference type="EMBL" id="QNE20502.1"/>
    </source>
</evidence>
<dbReference type="InterPro" id="IPR016181">
    <property type="entry name" value="Acyl_CoA_acyltransferase"/>
</dbReference>
<dbReference type="CDD" id="cd04301">
    <property type="entry name" value="NAT_SF"/>
    <property type="match status" value="1"/>
</dbReference>
<gene>
    <name evidence="4" type="ORF">F1D05_24545</name>
</gene>
<sequence>MPQIRPRTDADLDRCIEFLRTVHDKAAYPVNWPADPRDWLTPPNALGCWVISTDDRVTGHVVVTRGEPGEALVERLFVDPAETGAGLGRRLLDHCVTVAAEHDLALSLEVADNCHAAIALYNRAGWRETHRSPITWAGTTASAAIHFTPPVD</sequence>
<dbReference type="KEGG" id="kqi:F1D05_24545"/>
<proteinExistence type="predicted"/>
<dbReference type="Proteomes" id="UP000515563">
    <property type="component" value="Chromosome"/>
</dbReference>
<dbReference type="InterPro" id="IPR050832">
    <property type="entry name" value="Bact_Acetyltransf"/>
</dbReference>
<dbReference type="PROSITE" id="PS51186">
    <property type="entry name" value="GNAT"/>
    <property type="match status" value="1"/>
</dbReference>
<dbReference type="EMBL" id="CP043661">
    <property type="protein sequence ID" value="QNE20502.1"/>
    <property type="molecule type" value="Genomic_DNA"/>
</dbReference>